<organism evidence="1 2">
    <name type="scientific">Lutispora saccharofermentans</name>
    <dbReference type="NCBI Taxonomy" id="3024236"/>
    <lineage>
        <taxon>Bacteria</taxon>
        <taxon>Bacillati</taxon>
        <taxon>Bacillota</taxon>
        <taxon>Clostridia</taxon>
        <taxon>Lutisporales</taxon>
        <taxon>Lutisporaceae</taxon>
        <taxon>Lutispora</taxon>
    </lineage>
</organism>
<gene>
    <name evidence="1" type="ORF">LJD61_16655</name>
</gene>
<dbReference type="InterPro" id="IPR007555">
    <property type="entry name" value="DUF499"/>
</dbReference>
<dbReference type="EMBL" id="JAJEKE010000018">
    <property type="protein sequence ID" value="MCQ1531159.1"/>
    <property type="molecule type" value="Genomic_DNA"/>
</dbReference>
<sequence>MKTVFELCKPRASVFIDTTRDDVLNLSDLIENRIDIDKFFNENFKTKGMELLLHTAFKRFKSEFDTGVIKLTQAMGGGKTHNMLALALLANNREWRSKILGREYDDIGNIRVVAFSGRESDADYGIWGSVAEQLGKKEVFKDLYTPLKAPGESAWIKLLQGENTLILFDELPPYLENAKSITVGNSDLCKVTITALSNLFSALGKEQLSNVCLVFSDLKATYESGSELLQSSFKDLENEANRSAINIEPVALNSDEIYDILKKRLFESYPFGNSNDVLQVAIAYKDALTRANKTGLTNYTGEKAFLGIKDSYPFHPSIKDLYARFKENPNFQQTRGLIKLMRQIVRQFYESRNAESKYLIRVFDINLNDRNMLSQIKQIKASLESAISHDIAEGGKSVSEAIDAEDGTGKSTYAQDVSKLLLISSLSEATHGLMGLTESEILGYLCEPNVELNNYKKALEDIKAQSWYLKMDNRGRLYFQNTKNMVAEMNTLVESYSNENAKKELKKFLEENFKPSDKNCYEQLYVLPAIDEIEPDMNKVSLVIFEPYPGNKLHPDLKSFYDSTPYKNRVMFLSGQRNVMEKLYQNSKRLTAIRQIIANMEAEHVSATDQQYKEADIQKDKVTQALLQSIRETFITLYFPTKNGIVSEDFKLEFKENSFKGEEQIVKVLQSQMKFEDYRSDDNFLEQMRNKCEDRLFTQKEMTFNQIKERAATQTIWQWYHPDQLETLKKDCLKKDKWREIGGYLVKGPFAKEPTSVIVEQTAYDHKTGEFTLKIRGVRGDKVYYDIGAEPTSASAEAPSIFVTKEPLISFICIDTGNEHPTGDVKQFMCSVPLKYEQRTSVNGNVLELQTHKNFEIKYTTDGSNPKENGGVYLGEILLPKNCKYVRTAVMYKDKIVEEKDIAVSELKSEYKLNIKDEFPLEFERNGLKRCHDTEETYNEFEKLKKIEGIFIRHFTVVISEKDNNENYMELSASKVPYDADNLQATIDLIRETAFSGKDVTVEFDYKTILFTSGLQFKNWVEMNKCDISIIQKEGKIKQ</sequence>
<reference evidence="1 2" key="1">
    <citation type="submission" date="2021-10" db="EMBL/GenBank/DDBJ databases">
        <title>Lutispora strain m25 sp. nov., a thermophilic, non-spore-forming bacterium isolated from a lab-scale methanogenic bioreactor digesting anaerobic sludge.</title>
        <authorList>
            <person name="El Houari A."/>
            <person name="Mcdonald J."/>
        </authorList>
    </citation>
    <scope>NUCLEOTIDE SEQUENCE [LARGE SCALE GENOMIC DNA]</scope>
    <source>
        <strain evidence="2">m25</strain>
    </source>
</reference>
<dbReference type="RefSeq" id="WP_255228679.1">
    <property type="nucleotide sequence ID" value="NZ_JAJEKE010000018.1"/>
</dbReference>
<name>A0ABT1NJA9_9FIRM</name>
<dbReference type="Pfam" id="PF13287">
    <property type="entry name" value="Fn3_assoc"/>
    <property type="match status" value="1"/>
</dbReference>
<dbReference type="Pfam" id="PF04465">
    <property type="entry name" value="DUF499"/>
    <property type="match status" value="1"/>
</dbReference>
<evidence type="ECO:0000313" key="1">
    <source>
        <dbReference type="EMBL" id="MCQ1531159.1"/>
    </source>
</evidence>
<dbReference type="InterPro" id="IPR026876">
    <property type="entry name" value="Fn3_assoc_repeat"/>
</dbReference>
<proteinExistence type="predicted"/>
<dbReference type="Proteomes" id="UP001651880">
    <property type="component" value="Unassembled WGS sequence"/>
</dbReference>
<comment type="caution">
    <text evidence="1">The sequence shown here is derived from an EMBL/GenBank/DDBJ whole genome shotgun (WGS) entry which is preliminary data.</text>
</comment>
<protein>
    <submittedName>
        <fullName evidence="1">DUF499 domain-containing protein</fullName>
    </submittedName>
</protein>
<accession>A0ABT1NJA9</accession>
<evidence type="ECO:0000313" key="2">
    <source>
        <dbReference type="Proteomes" id="UP001651880"/>
    </source>
</evidence>
<keyword evidence="2" id="KW-1185">Reference proteome</keyword>